<dbReference type="Gene3D" id="3.10.100.10">
    <property type="entry name" value="Mannose-Binding Protein A, subunit A"/>
    <property type="match status" value="1"/>
</dbReference>
<dbReference type="EMBL" id="KL297816">
    <property type="protein sequence ID" value="KFP50732.1"/>
    <property type="molecule type" value="Genomic_DNA"/>
</dbReference>
<gene>
    <name evidence="4" type="ORF">N323_02280</name>
</gene>
<keyword evidence="2" id="KW-1133">Transmembrane helix</keyword>
<accession>A0A091L4K7</accession>
<protein>
    <submittedName>
        <fullName evidence="4">C-type lectin domain family 4 member A</fullName>
    </submittedName>
</protein>
<dbReference type="InterPro" id="IPR050111">
    <property type="entry name" value="C-type_lectin/snaclec_domain"/>
</dbReference>
<feature type="domain" description="C-type lectin" evidence="3">
    <location>
        <begin position="106"/>
        <end position="221"/>
    </location>
</feature>
<keyword evidence="1 4" id="KW-0430">Lectin</keyword>
<evidence type="ECO:0000313" key="5">
    <source>
        <dbReference type="Proteomes" id="UP000053745"/>
    </source>
</evidence>
<proteinExistence type="predicted"/>
<evidence type="ECO:0000259" key="3">
    <source>
        <dbReference type="PROSITE" id="PS50041"/>
    </source>
</evidence>
<dbReference type="CDD" id="cd03590">
    <property type="entry name" value="CLECT_DC-SIGN_like"/>
    <property type="match status" value="1"/>
</dbReference>
<evidence type="ECO:0000256" key="2">
    <source>
        <dbReference type="SAM" id="Phobius"/>
    </source>
</evidence>
<dbReference type="OrthoDB" id="6133475at2759"/>
<dbReference type="Proteomes" id="UP000053745">
    <property type="component" value="Unassembled WGS sequence"/>
</dbReference>
<dbReference type="InterPro" id="IPR016186">
    <property type="entry name" value="C-type_lectin-like/link_sf"/>
</dbReference>
<dbReference type="Pfam" id="PF00059">
    <property type="entry name" value="Lectin_C"/>
    <property type="match status" value="1"/>
</dbReference>
<keyword evidence="2" id="KW-0812">Transmembrane</keyword>
<reference evidence="4 5" key="1">
    <citation type="submission" date="2014-04" db="EMBL/GenBank/DDBJ databases">
        <title>Genome evolution of avian class.</title>
        <authorList>
            <person name="Zhang G."/>
            <person name="Li C."/>
        </authorList>
    </citation>
    <scope>NUCLEOTIDE SEQUENCE [LARGE SCALE GENOMIC DNA]</scope>
    <source>
        <strain evidence="4">BGI_N323</strain>
    </source>
</reference>
<dbReference type="InterPro" id="IPR016187">
    <property type="entry name" value="CTDL_fold"/>
</dbReference>
<keyword evidence="2" id="KW-0472">Membrane</keyword>
<dbReference type="InterPro" id="IPR033989">
    <property type="entry name" value="CD209-like_CTLD"/>
</dbReference>
<dbReference type="PANTHER" id="PTHR22803">
    <property type="entry name" value="MANNOSE, PHOSPHOLIPASE, LECTIN RECEPTOR RELATED"/>
    <property type="match status" value="1"/>
</dbReference>
<dbReference type="SUPFAM" id="SSF56436">
    <property type="entry name" value="C-type lectin-like"/>
    <property type="match status" value="1"/>
</dbReference>
<evidence type="ECO:0000313" key="4">
    <source>
        <dbReference type="EMBL" id="KFP50732.1"/>
    </source>
</evidence>
<dbReference type="AlphaFoldDB" id="A0A091L4K7"/>
<dbReference type="PROSITE" id="PS50041">
    <property type="entry name" value="C_TYPE_LECTIN_2"/>
    <property type="match status" value="1"/>
</dbReference>
<name>A0A091L4K7_CATAU</name>
<sequence>MASEITYAEVKFKNASPAAVVKVPPDTKKHEHHPQKYPLWLPWLTSLLLLLVCIALVLTLLVAPFSHSGDQPTVLQQKFTEWWCVSAVPQGKERGWTCCPKGWKRFQKSCYYVSDDMMPRAESEQNCTGMGSHLVVINSKEEQTFLSKQLQQSARGENYYIGLSAQKVGQWHWVDQTPFNVTAAFWRRDEPSNKDDQKCVVIHRISGLHNNWNDVKCEHHYRICEAAAVTV</sequence>
<dbReference type="SMART" id="SM00034">
    <property type="entry name" value="CLECT"/>
    <property type="match status" value="1"/>
</dbReference>
<dbReference type="InterPro" id="IPR001304">
    <property type="entry name" value="C-type_lectin-like"/>
</dbReference>
<feature type="transmembrane region" description="Helical" evidence="2">
    <location>
        <begin position="40"/>
        <end position="63"/>
    </location>
</feature>
<dbReference type="GO" id="GO:0030246">
    <property type="term" value="F:carbohydrate binding"/>
    <property type="evidence" value="ECO:0007669"/>
    <property type="project" value="UniProtKB-KW"/>
</dbReference>
<evidence type="ECO:0000256" key="1">
    <source>
        <dbReference type="ARBA" id="ARBA00022734"/>
    </source>
</evidence>
<organism evidence="4 5">
    <name type="scientific">Cathartes aura</name>
    <name type="common">Turkey vulture</name>
    <name type="synonym">Vultur aura</name>
    <dbReference type="NCBI Taxonomy" id="43455"/>
    <lineage>
        <taxon>Eukaryota</taxon>
        <taxon>Metazoa</taxon>
        <taxon>Chordata</taxon>
        <taxon>Craniata</taxon>
        <taxon>Vertebrata</taxon>
        <taxon>Euteleostomi</taxon>
        <taxon>Archelosauria</taxon>
        <taxon>Archosauria</taxon>
        <taxon>Dinosauria</taxon>
        <taxon>Saurischia</taxon>
        <taxon>Theropoda</taxon>
        <taxon>Coelurosauria</taxon>
        <taxon>Aves</taxon>
        <taxon>Neognathae</taxon>
        <taxon>Neoaves</taxon>
        <taxon>Telluraves</taxon>
        <taxon>Accipitrimorphae</taxon>
        <taxon>Accipitriformes</taxon>
        <taxon>Cathartidae</taxon>
        <taxon>Cathartes</taxon>
    </lineage>
</organism>
<keyword evidence="5" id="KW-1185">Reference proteome</keyword>